<dbReference type="PANTHER" id="PTHR43429:SF3">
    <property type="entry name" value="NITRITE REDUCTASE [NAD(P)H]"/>
    <property type="match status" value="1"/>
</dbReference>
<dbReference type="EMBL" id="AONQ01000062">
    <property type="protein sequence ID" value="EME68518.1"/>
    <property type="molecule type" value="Genomic_DNA"/>
</dbReference>
<feature type="domain" description="FAD/NAD(P)-binding" evidence="5">
    <location>
        <begin position="7"/>
        <end position="302"/>
    </location>
</feature>
<name>M3A6T7_9PROT</name>
<comment type="cofactor">
    <cofactor evidence="1">
        <name>FAD</name>
        <dbReference type="ChEBI" id="CHEBI:57692"/>
    </cofactor>
</comment>
<dbReference type="SUPFAM" id="SSF51905">
    <property type="entry name" value="FAD/NAD(P)-binding domain"/>
    <property type="match status" value="2"/>
</dbReference>
<dbReference type="InterPro" id="IPR050260">
    <property type="entry name" value="FAD-bd_OxRdtase"/>
</dbReference>
<dbReference type="InterPro" id="IPR054806">
    <property type="entry name" value="PadH"/>
</dbReference>
<sequence length="417" mass="44821">MTESHAKYLIVGASHAGREALAAIRMHDPEGRLVMLSGEKHLPYSPTILPYVVSGRSLPERTALAGAEWFAENRAELVLDARVTGVDPAARAVRLADGRRWTYDRLLLATGAEPVLPPVEGLERVRHHVLRTLDDALALRRHAATARRAVVLGAGLVGLHAAETLAEAGLDVAVVEMRPHVLAEYFDPRASALIRETFERHGIRMLMGRRLERAAGTEPCRLGLDDGTELEADLLLVAAGVRPATAMLAGGPIATDRGILVDPRMRTNAEGVWAAGDVAQADGFLSGRPRVNGTLPEAVEQGRIAGMDMAGDADLVPYGGGLPLNTYGFFGRHAVAVGAAATPEGEGVEVHTDEAGGYCRIVLKDNRLIGLAAIDRLVDGGILWRLIQRRTDLAPVRDRFLSHPLETARALMSQGWR</sequence>
<dbReference type="RefSeq" id="WP_008620272.1">
    <property type="nucleotide sequence ID" value="NZ_AONQ01000062.1"/>
</dbReference>
<evidence type="ECO:0000259" key="5">
    <source>
        <dbReference type="Pfam" id="PF07992"/>
    </source>
</evidence>
<evidence type="ECO:0000256" key="4">
    <source>
        <dbReference type="ARBA" id="ARBA00022827"/>
    </source>
</evidence>
<dbReference type="PRINTS" id="PR00368">
    <property type="entry name" value="FADPNR"/>
</dbReference>
<evidence type="ECO:0000256" key="3">
    <source>
        <dbReference type="ARBA" id="ARBA00022630"/>
    </source>
</evidence>
<dbReference type="PANTHER" id="PTHR43429">
    <property type="entry name" value="PYRIDINE NUCLEOTIDE-DISULFIDE OXIDOREDUCTASE DOMAIN-CONTAINING"/>
    <property type="match status" value="1"/>
</dbReference>
<protein>
    <submittedName>
        <fullName evidence="6">NADH dependent phenylglyoxylate</fullName>
    </submittedName>
</protein>
<gene>
    <name evidence="6" type="ORF">H261_17975</name>
</gene>
<comment type="similarity">
    <text evidence="2">Belongs to the FAD-dependent oxidoreductase family.</text>
</comment>
<dbReference type="Gene3D" id="3.50.50.60">
    <property type="entry name" value="FAD/NAD(P)-binding domain"/>
    <property type="match status" value="2"/>
</dbReference>
<dbReference type="Proteomes" id="UP000011744">
    <property type="component" value="Unassembled WGS sequence"/>
</dbReference>
<proteinExistence type="inferred from homology"/>
<dbReference type="InterPro" id="IPR036188">
    <property type="entry name" value="FAD/NAD-bd_sf"/>
</dbReference>
<dbReference type="eggNOG" id="COG1251">
    <property type="taxonomic scope" value="Bacteria"/>
</dbReference>
<comment type="caution">
    <text evidence="6">The sequence shown here is derived from an EMBL/GenBank/DDBJ whole genome shotgun (WGS) entry which is preliminary data.</text>
</comment>
<dbReference type="PRINTS" id="PR00411">
    <property type="entry name" value="PNDRDTASEI"/>
</dbReference>
<evidence type="ECO:0000313" key="7">
    <source>
        <dbReference type="Proteomes" id="UP000011744"/>
    </source>
</evidence>
<dbReference type="GO" id="GO:0016491">
    <property type="term" value="F:oxidoreductase activity"/>
    <property type="evidence" value="ECO:0007669"/>
    <property type="project" value="InterPro"/>
</dbReference>
<reference evidence="6 7" key="1">
    <citation type="journal article" date="2014" name="Genome Announc.">
        <title>Draft Genome Sequence of Magnetospirillum sp. Strain SO-1, a Freshwater Magnetotactic Bacterium Isolated from the Ol'khovka River, Russia.</title>
        <authorList>
            <person name="Grouzdev D.S."/>
            <person name="Dziuba M.V."/>
            <person name="Sukhacheva M.S."/>
            <person name="Mardanov A.V."/>
            <person name="Beletskiy A.V."/>
            <person name="Kuznetsov B.B."/>
            <person name="Skryabin K.G."/>
        </authorList>
    </citation>
    <scope>NUCLEOTIDE SEQUENCE [LARGE SCALE GENOMIC DNA]</scope>
    <source>
        <strain evidence="6 7">SO-1</strain>
    </source>
</reference>
<evidence type="ECO:0000256" key="2">
    <source>
        <dbReference type="ARBA" id="ARBA00006442"/>
    </source>
</evidence>
<keyword evidence="4" id="KW-0274">FAD</keyword>
<dbReference type="OrthoDB" id="7809559at2"/>
<dbReference type="Pfam" id="PF07992">
    <property type="entry name" value="Pyr_redox_2"/>
    <property type="match status" value="1"/>
</dbReference>
<dbReference type="STRING" id="1244869.H261_17975"/>
<dbReference type="InterPro" id="IPR023753">
    <property type="entry name" value="FAD/NAD-binding_dom"/>
</dbReference>
<accession>M3A6T7</accession>
<evidence type="ECO:0000256" key="1">
    <source>
        <dbReference type="ARBA" id="ARBA00001974"/>
    </source>
</evidence>
<dbReference type="PATRIC" id="fig|1244869.3.peg.3594"/>
<evidence type="ECO:0000313" key="6">
    <source>
        <dbReference type="EMBL" id="EME68518.1"/>
    </source>
</evidence>
<keyword evidence="7" id="KW-1185">Reference proteome</keyword>
<dbReference type="AlphaFoldDB" id="M3A6T7"/>
<keyword evidence="3" id="KW-0285">Flavoprotein</keyword>
<dbReference type="NCBIfam" id="NF045765">
    <property type="entry name" value="PhenlGlyoxDHPadH"/>
    <property type="match status" value="1"/>
</dbReference>
<organism evidence="6 7">
    <name type="scientific">Paramagnetospirillum caucaseum</name>
    <dbReference type="NCBI Taxonomy" id="1244869"/>
    <lineage>
        <taxon>Bacteria</taxon>
        <taxon>Pseudomonadati</taxon>
        <taxon>Pseudomonadota</taxon>
        <taxon>Alphaproteobacteria</taxon>
        <taxon>Rhodospirillales</taxon>
        <taxon>Magnetospirillaceae</taxon>
        <taxon>Paramagnetospirillum</taxon>
    </lineage>
</organism>